<keyword evidence="2" id="KW-0460">Magnesium</keyword>
<comment type="similarity">
    <text evidence="1 2">Belongs to the CorA metal ion transporter (MIT) (TC 1.A.35.5) family.</text>
</comment>
<sequence length="500" mass="56266">MVVQEWFGVVRVLVMEYGPNVGYQARNTTGGGPDQQLNLASACFWLWWSSSSQAYEDMPVCIEAMNIPHSPVGARKKSAGLRPWLVLDSMGHAQVIEVGKQLIMRRTGLPARDLRILDPILSYPSTVLGRERAIVVNLEHIKAIITAQEVLLLNAKDPSVTPFIDQIQQRVLRHHQATSQQQPDHHLYDLGEVAPQENIHEEAKADRKHSFDKRLGPKLLPFEFIALEACLEAACTSLDNEARTLEQEAHPALDKLTSKITTLNLERVRQIKSRLVAITGRVQKVRDELEHLLDDDGDMAEMYLTRKLEQQFDNSSSSSSYVNNEDEEVHKTDIDEKEVPADGLSFEIQQADSESEGAANTHSGETRASTTRTKNLSIVELEMLIEAYFVQIDGTLNQLSTLREYVEDTEDYINIMLDEKQNQLLQMGVMLTAATLMVSAFVVVAGVFGMNVHIDLFKNDTDRDKEVGMHKFLWTVGGGTTGCIFFYVMGILWCKNKRLL</sequence>
<dbReference type="Proteomes" id="UP000326396">
    <property type="component" value="Linkage Group LG7"/>
</dbReference>
<dbReference type="Gene3D" id="1.20.58.340">
    <property type="entry name" value="Magnesium transport protein CorA, transmembrane region"/>
    <property type="match status" value="1"/>
</dbReference>
<dbReference type="Pfam" id="PF22099">
    <property type="entry name" value="MRS2-like"/>
    <property type="match status" value="2"/>
</dbReference>
<protein>
    <recommendedName>
        <fullName evidence="2">Magnesium transporter</fullName>
    </recommendedName>
</protein>
<dbReference type="InterPro" id="IPR039204">
    <property type="entry name" value="MRS2-like"/>
</dbReference>
<dbReference type="AlphaFoldDB" id="A0A5N6M4Q0"/>
<keyword evidence="2" id="KW-0812">Transmembrane</keyword>
<evidence type="ECO:0000313" key="5">
    <source>
        <dbReference type="Proteomes" id="UP000326396"/>
    </source>
</evidence>
<name>A0A5N6M4Q0_9ASTR</name>
<accession>A0A5N6M4Q0</accession>
<keyword evidence="2" id="KW-1133">Transmembrane helix</keyword>
<dbReference type="CDD" id="cd12823">
    <property type="entry name" value="Mrs2_Mfm1p-like"/>
    <property type="match status" value="1"/>
</dbReference>
<dbReference type="PANTHER" id="PTHR13890">
    <property type="entry name" value="RNA SPLICING PROTEIN MRS2, MITOCHONDRIAL"/>
    <property type="match status" value="1"/>
</dbReference>
<dbReference type="GO" id="GO:0015095">
    <property type="term" value="F:magnesium ion transmembrane transporter activity"/>
    <property type="evidence" value="ECO:0007669"/>
    <property type="project" value="TreeGrafter"/>
</dbReference>
<dbReference type="EMBL" id="SZYD01000017">
    <property type="protein sequence ID" value="KAD3068546.1"/>
    <property type="molecule type" value="Genomic_DNA"/>
</dbReference>
<gene>
    <name evidence="4" type="ORF">E3N88_36426</name>
</gene>
<evidence type="ECO:0000256" key="2">
    <source>
        <dbReference type="RuleBase" id="RU366041"/>
    </source>
</evidence>
<proteinExistence type="inferred from homology"/>
<comment type="caution">
    <text evidence="4">The sequence shown here is derived from an EMBL/GenBank/DDBJ whole genome shotgun (WGS) entry which is preliminary data.</text>
</comment>
<feature type="transmembrane region" description="Helical" evidence="2">
    <location>
        <begin position="472"/>
        <end position="494"/>
    </location>
</feature>
<feature type="transmembrane region" description="Helical" evidence="2">
    <location>
        <begin position="429"/>
        <end position="452"/>
    </location>
</feature>
<feature type="region of interest" description="Disordered" evidence="3">
    <location>
        <begin position="314"/>
        <end position="336"/>
    </location>
</feature>
<comment type="subcellular location">
    <subcellularLocation>
        <location evidence="2">Membrane</location>
        <topology evidence="2">Multi-pass membrane protein</topology>
    </subcellularLocation>
</comment>
<dbReference type="FunFam" id="2.40.128.330:FF:000001">
    <property type="entry name" value="Magnesium transporter MRS2-1"/>
    <property type="match status" value="1"/>
</dbReference>
<reference evidence="4 5" key="1">
    <citation type="submission" date="2019-05" db="EMBL/GenBank/DDBJ databases">
        <title>Mikania micrantha, genome provides insights into the molecular mechanism of rapid growth.</title>
        <authorList>
            <person name="Liu B."/>
        </authorList>
    </citation>
    <scope>NUCLEOTIDE SEQUENCE [LARGE SCALE GENOMIC DNA]</scope>
    <source>
        <strain evidence="4">NLD-2019</strain>
        <tissue evidence="4">Leaf</tissue>
    </source>
</reference>
<organism evidence="4 5">
    <name type="scientific">Mikania micrantha</name>
    <name type="common">bitter vine</name>
    <dbReference type="NCBI Taxonomy" id="192012"/>
    <lineage>
        <taxon>Eukaryota</taxon>
        <taxon>Viridiplantae</taxon>
        <taxon>Streptophyta</taxon>
        <taxon>Embryophyta</taxon>
        <taxon>Tracheophyta</taxon>
        <taxon>Spermatophyta</taxon>
        <taxon>Magnoliopsida</taxon>
        <taxon>eudicotyledons</taxon>
        <taxon>Gunneridae</taxon>
        <taxon>Pentapetalae</taxon>
        <taxon>asterids</taxon>
        <taxon>campanulids</taxon>
        <taxon>Asterales</taxon>
        <taxon>Asteraceae</taxon>
        <taxon>Asteroideae</taxon>
        <taxon>Heliantheae alliance</taxon>
        <taxon>Eupatorieae</taxon>
        <taxon>Mikania</taxon>
    </lineage>
</organism>
<dbReference type="GO" id="GO:0016020">
    <property type="term" value="C:membrane"/>
    <property type="evidence" value="ECO:0007669"/>
    <property type="project" value="UniProtKB-SubCell"/>
</dbReference>
<evidence type="ECO:0000256" key="1">
    <source>
        <dbReference type="ARBA" id="ARBA00007535"/>
    </source>
</evidence>
<dbReference type="PANTHER" id="PTHR13890:SF35">
    <property type="entry name" value="MAGNESIUM TRANSPORTER MRS2-3"/>
    <property type="match status" value="1"/>
</dbReference>
<dbReference type="OrthoDB" id="10251508at2759"/>
<feature type="region of interest" description="Disordered" evidence="3">
    <location>
        <begin position="351"/>
        <end position="371"/>
    </location>
</feature>
<keyword evidence="2" id="KW-0813">Transport</keyword>
<comment type="function">
    <text evidence="2">Magnesium transporter that may mediate the influx of magnesium.</text>
</comment>
<dbReference type="Gene3D" id="2.40.128.330">
    <property type="match status" value="1"/>
</dbReference>
<keyword evidence="2" id="KW-0472">Membrane</keyword>
<keyword evidence="5" id="KW-1185">Reference proteome</keyword>
<evidence type="ECO:0000313" key="4">
    <source>
        <dbReference type="EMBL" id="KAD3068546.1"/>
    </source>
</evidence>
<keyword evidence="2" id="KW-0406">Ion transport</keyword>
<evidence type="ECO:0000256" key="3">
    <source>
        <dbReference type="SAM" id="MobiDB-lite"/>
    </source>
</evidence>